<accession>B0CDN1</accession>
<dbReference type="AlphaFoldDB" id="B0CDN1"/>
<evidence type="ECO:0000313" key="1">
    <source>
        <dbReference type="EMBL" id="ABW28100.1"/>
    </source>
</evidence>
<dbReference type="Proteomes" id="UP000000268">
    <property type="component" value="Chromosome"/>
</dbReference>
<reference evidence="1 2" key="1">
    <citation type="journal article" date="2008" name="Proc. Natl. Acad. Sci. U.S.A.">
        <title>Niche adaptation and genome expansion in the chlorophyll d-producing cyanobacterium Acaryochloris marina.</title>
        <authorList>
            <person name="Swingley W.D."/>
            <person name="Chen M."/>
            <person name="Cheung P.C."/>
            <person name="Conrad A.L."/>
            <person name="Dejesa L.C."/>
            <person name="Hao J."/>
            <person name="Honchak B.M."/>
            <person name="Karbach L.E."/>
            <person name="Kurdoglu A."/>
            <person name="Lahiri S."/>
            <person name="Mastrian S.D."/>
            <person name="Miyashita H."/>
            <person name="Page L."/>
            <person name="Ramakrishna P."/>
            <person name="Satoh S."/>
            <person name="Sattley W.M."/>
            <person name="Shimada Y."/>
            <person name="Taylor H.L."/>
            <person name="Tomo T."/>
            <person name="Tsuchiya T."/>
            <person name="Wang Z.T."/>
            <person name="Raymond J."/>
            <person name="Mimuro M."/>
            <person name="Blankenship R.E."/>
            <person name="Touchman J.W."/>
        </authorList>
    </citation>
    <scope>NUCLEOTIDE SEQUENCE [LARGE SCALE GENOMIC DNA]</scope>
    <source>
        <strain evidence="2">MBIC 11017</strain>
    </source>
</reference>
<gene>
    <name evidence="1" type="ordered locus">AM1_3104</name>
</gene>
<dbReference type="EMBL" id="CP000828">
    <property type="protein sequence ID" value="ABW28100.1"/>
    <property type="molecule type" value="Genomic_DNA"/>
</dbReference>
<proteinExistence type="predicted"/>
<evidence type="ECO:0000313" key="2">
    <source>
        <dbReference type="Proteomes" id="UP000000268"/>
    </source>
</evidence>
<organism evidence="1 2">
    <name type="scientific">Acaryochloris marina (strain MBIC 11017)</name>
    <dbReference type="NCBI Taxonomy" id="329726"/>
    <lineage>
        <taxon>Bacteria</taxon>
        <taxon>Bacillati</taxon>
        <taxon>Cyanobacteriota</taxon>
        <taxon>Cyanophyceae</taxon>
        <taxon>Acaryochloridales</taxon>
        <taxon>Acaryochloridaceae</taxon>
        <taxon>Acaryochloris</taxon>
    </lineage>
</organism>
<protein>
    <submittedName>
        <fullName evidence="1">Uncharacterized protein</fullName>
    </submittedName>
</protein>
<dbReference type="KEGG" id="amr:AM1_3104"/>
<dbReference type="HOGENOM" id="CLU_3163343_0_0_3"/>
<dbReference type="STRING" id="329726.AM1_3104"/>
<name>B0CDN1_ACAM1</name>
<keyword evidence="2" id="KW-1185">Reference proteome</keyword>
<sequence length="47" mass="5731">MNSKNQEYSVCNLAYPPNSINVKLHRIETRLWFDLIQHDWEWLKVVT</sequence>